<evidence type="ECO:0000313" key="1">
    <source>
        <dbReference type="EMBL" id="VEL16168.1"/>
    </source>
</evidence>
<name>A0A3S4ZNV1_9PLAT</name>
<reference evidence="1" key="1">
    <citation type="submission" date="2018-11" db="EMBL/GenBank/DDBJ databases">
        <authorList>
            <consortium name="Pathogen Informatics"/>
        </authorList>
    </citation>
    <scope>NUCLEOTIDE SEQUENCE</scope>
</reference>
<sequence length="116" mass="12572">MSRAYAHVSAYVRASVAVSHSTQQQQQLSNPEALTMDGRFCAASDPQRIGVDKLSVGRDASLVNAEFEAHLRTGEVVEDLLVAASLRRPIDTKRPPTTSSTQVTTVPFLMTSSQNL</sequence>
<gene>
    <name evidence="1" type="ORF">PXEA_LOCUS9608</name>
</gene>
<proteinExistence type="predicted"/>
<dbReference type="Proteomes" id="UP000784294">
    <property type="component" value="Unassembled WGS sequence"/>
</dbReference>
<organism evidence="1 2">
    <name type="scientific">Protopolystoma xenopodis</name>
    <dbReference type="NCBI Taxonomy" id="117903"/>
    <lineage>
        <taxon>Eukaryota</taxon>
        <taxon>Metazoa</taxon>
        <taxon>Spiralia</taxon>
        <taxon>Lophotrochozoa</taxon>
        <taxon>Platyhelminthes</taxon>
        <taxon>Monogenea</taxon>
        <taxon>Polyopisthocotylea</taxon>
        <taxon>Polystomatidea</taxon>
        <taxon>Polystomatidae</taxon>
        <taxon>Protopolystoma</taxon>
    </lineage>
</organism>
<comment type="caution">
    <text evidence="1">The sequence shown here is derived from an EMBL/GenBank/DDBJ whole genome shotgun (WGS) entry which is preliminary data.</text>
</comment>
<protein>
    <submittedName>
        <fullName evidence="1">Uncharacterized protein</fullName>
    </submittedName>
</protein>
<dbReference type="EMBL" id="CAAALY010027422">
    <property type="protein sequence ID" value="VEL16168.1"/>
    <property type="molecule type" value="Genomic_DNA"/>
</dbReference>
<keyword evidence="2" id="KW-1185">Reference proteome</keyword>
<accession>A0A3S4ZNV1</accession>
<evidence type="ECO:0000313" key="2">
    <source>
        <dbReference type="Proteomes" id="UP000784294"/>
    </source>
</evidence>
<dbReference type="AlphaFoldDB" id="A0A3S4ZNV1"/>